<sequence>MTEDFDRDCILEEDDSSEWKEGNTSESQGERDPAERAPYSWTTNALVTKSARPCSGRIKLQHPALRGVVVARASTFSAPGPPPNRPLPPLPPGKPRSR</sequence>
<feature type="region of interest" description="Disordered" evidence="1">
    <location>
        <begin position="74"/>
        <end position="98"/>
    </location>
</feature>
<reference evidence="2" key="1">
    <citation type="submission" date="2023-04" db="EMBL/GenBank/DDBJ databases">
        <title>Black Yeasts Isolated from many extreme environments.</title>
        <authorList>
            <person name="Coleine C."/>
            <person name="Stajich J.E."/>
            <person name="Selbmann L."/>
        </authorList>
    </citation>
    <scope>NUCLEOTIDE SEQUENCE</scope>
    <source>
        <strain evidence="2">CCFEE 5312</strain>
    </source>
</reference>
<organism evidence="2 3">
    <name type="scientific">Extremus antarcticus</name>
    <dbReference type="NCBI Taxonomy" id="702011"/>
    <lineage>
        <taxon>Eukaryota</taxon>
        <taxon>Fungi</taxon>
        <taxon>Dikarya</taxon>
        <taxon>Ascomycota</taxon>
        <taxon>Pezizomycotina</taxon>
        <taxon>Dothideomycetes</taxon>
        <taxon>Dothideomycetidae</taxon>
        <taxon>Mycosphaerellales</taxon>
        <taxon>Extremaceae</taxon>
        <taxon>Extremus</taxon>
    </lineage>
</organism>
<protein>
    <submittedName>
        <fullName evidence="2">Uncharacterized protein</fullName>
    </submittedName>
</protein>
<keyword evidence="3" id="KW-1185">Reference proteome</keyword>
<name>A0AAJ0D9Q8_9PEZI</name>
<feature type="compositionally biased region" description="Pro residues" evidence="1">
    <location>
        <begin position="79"/>
        <end position="98"/>
    </location>
</feature>
<gene>
    <name evidence="2" type="ORF">LTR09_012778</name>
</gene>
<dbReference type="EMBL" id="JAWDJX010000175">
    <property type="protein sequence ID" value="KAK3045668.1"/>
    <property type="molecule type" value="Genomic_DNA"/>
</dbReference>
<dbReference type="Proteomes" id="UP001271007">
    <property type="component" value="Unassembled WGS sequence"/>
</dbReference>
<comment type="caution">
    <text evidence="2">The sequence shown here is derived from an EMBL/GenBank/DDBJ whole genome shotgun (WGS) entry which is preliminary data.</text>
</comment>
<evidence type="ECO:0000313" key="2">
    <source>
        <dbReference type="EMBL" id="KAK3045668.1"/>
    </source>
</evidence>
<proteinExistence type="predicted"/>
<evidence type="ECO:0000313" key="3">
    <source>
        <dbReference type="Proteomes" id="UP001271007"/>
    </source>
</evidence>
<feature type="compositionally biased region" description="Basic and acidic residues" evidence="1">
    <location>
        <begin position="17"/>
        <end position="35"/>
    </location>
</feature>
<evidence type="ECO:0000256" key="1">
    <source>
        <dbReference type="SAM" id="MobiDB-lite"/>
    </source>
</evidence>
<feature type="compositionally biased region" description="Acidic residues" evidence="1">
    <location>
        <begin position="1"/>
        <end position="16"/>
    </location>
</feature>
<feature type="region of interest" description="Disordered" evidence="1">
    <location>
        <begin position="1"/>
        <end position="40"/>
    </location>
</feature>
<dbReference type="AlphaFoldDB" id="A0AAJ0D9Q8"/>
<accession>A0AAJ0D9Q8</accession>